<proteinExistence type="predicted"/>
<evidence type="ECO:0000313" key="3">
    <source>
        <dbReference type="Proteomes" id="UP000054107"/>
    </source>
</evidence>
<dbReference type="STRING" id="35722.A0A0B7NMI9"/>
<feature type="compositionally biased region" description="Polar residues" evidence="1">
    <location>
        <begin position="710"/>
        <end position="720"/>
    </location>
</feature>
<name>A0A0B7NMI9_9FUNG</name>
<dbReference type="EMBL" id="LN732864">
    <property type="protein sequence ID" value="CEP16164.1"/>
    <property type="molecule type" value="Genomic_DNA"/>
</dbReference>
<keyword evidence="3" id="KW-1185">Reference proteome</keyword>
<gene>
    <name evidence="2" type="primary">PARPA_10410.1 scaffold 40272</name>
</gene>
<feature type="region of interest" description="Disordered" evidence="1">
    <location>
        <begin position="702"/>
        <end position="774"/>
    </location>
</feature>
<feature type="compositionally biased region" description="Basic and acidic residues" evidence="1">
    <location>
        <begin position="499"/>
        <end position="513"/>
    </location>
</feature>
<reference evidence="2 3" key="1">
    <citation type="submission" date="2014-09" db="EMBL/GenBank/DDBJ databases">
        <authorList>
            <person name="Ellenberger Sabrina"/>
        </authorList>
    </citation>
    <scope>NUCLEOTIDE SEQUENCE [LARGE SCALE GENOMIC DNA]</scope>
    <source>
        <strain evidence="2 3">CBS 412.66</strain>
    </source>
</reference>
<protein>
    <submittedName>
        <fullName evidence="2">Uncharacterized protein</fullName>
    </submittedName>
</protein>
<evidence type="ECO:0000313" key="2">
    <source>
        <dbReference type="EMBL" id="CEP16164.1"/>
    </source>
</evidence>
<dbReference type="AlphaFoldDB" id="A0A0B7NMI9"/>
<accession>A0A0B7NMI9</accession>
<dbReference type="Proteomes" id="UP000054107">
    <property type="component" value="Unassembled WGS sequence"/>
</dbReference>
<feature type="compositionally biased region" description="Polar residues" evidence="1">
    <location>
        <begin position="757"/>
        <end position="774"/>
    </location>
</feature>
<evidence type="ECO:0000256" key="1">
    <source>
        <dbReference type="SAM" id="MobiDB-lite"/>
    </source>
</evidence>
<feature type="compositionally biased region" description="Polar residues" evidence="1">
    <location>
        <begin position="514"/>
        <end position="538"/>
    </location>
</feature>
<organism evidence="2 3">
    <name type="scientific">Parasitella parasitica</name>
    <dbReference type="NCBI Taxonomy" id="35722"/>
    <lineage>
        <taxon>Eukaryota</taxon>
        <taxon>Fungi</taxon>
        <taxon>Fungi incertae sedis</taxon>
        <taxon>Mucoromycota</taxon>
        <taxon>Mucoromycotina</taxon>
        <taxon>Mucoromycetes</taxon>
        <taxon>Mucorales</taxon>
        <taxon>Mucorineae</taxon>
        <taxon>Mucoraceae</taxon>
        <taxon>Parasitella</taxon>
    </lineage>
</organism>
<dbReference type="OrthoDB" id="2239730at2759"/>
<sequence>MNNNKTEKDPAEIFKLFDQWAELLSKDGQELHSGGSLSRIGSQIKQQCSSMENHNNTVSDTNTNAGEAAVVKQEMIKNAAKEELKPNFLFELKSDNTNRSTEENISPFECVYDFCLALEKFCKTRSTPENKLDIDEDWKKLLFTCSSHNSERIMWIHLTFQTSNKLKLTWKQVVRRLMANFDDPKRSLSLEITLSKFKFLPEIESIYTANLEFARYADELGDDTKRVVDIYMNGMPPTIKDVLQSTIAYDEASHFRYSLLDVQQRAAVFLTANEGDLIFYSKSAHLATSFEYEKVDTKNCEFHLLADHSTIGCPDYNVLRFPYMDFTLLKLDSTPSPQSIEHSTSKTVAQSNQIPTHARPGILLAKDAQQLTLDTAASVPKKVHKSTDFGQLDNSTISQKNLLLTISVASNEQVRDRVVQQSPLVPAASAIIGHNQDHIQRDQTTPTNTATIPFSPLKNSGVLMKSLEEIQDDRRAQATHLVAKQEDDCRAETVHQIEKDRNLQLEAPHRSKFDSTSNPEKQNQGLADSLKPNSTAQVSITKMPPAQNEVITPLASLQKPIESIGNAATAAPKATSPQKLIETVSTSKPIDELQQPTSTVEKKSAIQENAIDRNLFSEQKLSSEIPTLPALERAREFLEAYKKLPPGAHHLNVQPKGTYATASSAQKKTFLGTTSKPEGVKISVPPKTRQVFAQPAAAHHTFAPPPAALSRSSHQPSSYVHRSRSRSNSPSHRSFRRDRSPSRSRSRSRSPDRNYHRSQGPSRSPRLSSSVNPSLSPERGCYIYGVGANHPTKNCSQAQLVIQPRKSNFHPQNLPPQTPTAPVIPTAPATLTNKRGPRPNRIPNICIFCGLIFKPGHLTYCTKVLPRKKPKKR</sequence>
<feature type="region of interest" description="Disordered" evidence="1">
    <location>
        <begin position="499"/>
        <end position="538"/>
    </location>
</feature>